<feature type="non-terminal residue" evidence="1">
    <location>
        <position position="1"/>
    </location>
</feature>
<organism evidence="1">
    <name type="scientific">Blumeria graminis f. sp. tritici 96224</name>
    <dbReference type="NCBI Taxonomy" id="1268274"/>
    <lineage>
        <taxon>Eukaryota</taxon>
        <taxon>Fungi</taxon>
        <taxon>Dikarya</taxon>
        <taxon>Ascomycota</taxon>
        <taxon>Pezizomycotina</taxon>
        <taxon>Leotiomycetes</taxon>
        <taxon>Erysiphales</taxon>
        <taxon>Erysiphaceae</taxon>
        <taxon>Blumeria</taxon>
    </lineage>
</organism>
<reference evidence="1" key="1">
    <citation type="submission" date="2018-07" db="EMBL/GenBank/DDBJ databases">
        <authorList>
            <person name="Quirk P.G."/>
            <person name="Krulwich T.A."/>
        </authorList>
    </citation>
    <scope>NUCLEOTIDE SEQUENCE</scope>
    <source>
        <strain evidence="1">96224</strain>
    </source>
</reference>
<accession>A0A381L5G9</accession>
<gene>
    <name evidence="1" type="ORF">BGT96224V2_LOCUS1774</name>
</gene>
<sequence>SIMDHDFMIARRAIANSSLDWVSTVELILNVPHNNNTSSSPLTTYAKLNVINSGTTLDFARRLRKAFFLLPTNMVVGPQA</sequence>
<name>A0A381L5G9_BLUGR</name>
<feature type="non-terminal residue" evidence="1">
    <location>
        <position position="80"/>
    </location>
</feature>
<dbReference type="EMBL" id="UIGY01000028">
    <property type="protein sequence ID" value="SUZ08722.1"/>
    <property type="molecule type" value="Genomic_DNA"/>
</dbReference>
<proteinExistence type="predicted"/>
<dbReference type="AlphaFoldDB" id="A0A381L5G9"/>
<evidence type="ECO:0000313" key="1">
    <source>
        <dbReference type="EMBL" id="SUZ08722.1"/>
    </source>
</evidence>
<protein>
    <submittedName>
        <fullName evidence="1">Bgt-20205</fullName>
    </submittedName>
</protein>